<dbReference type="PANTHER" id="PTHR43267">
    <property type="entry name" value="TRNA THREONYLCARBAMOYLADENOSINE DEHYDRATASE"/>
    <property type="match status" value="1"/>
</dbReference>
<dbReference type="GO" id="GO:0061503">
    <property type="term" value="F:tRNA threonylcarbamoyladenosine dehydratase"/>
    <property type="evidence" value="ECO:0007669"/>
    <property type="project" value="TreeGrafter"/>
</dbReference>
<dbReference type="NCBIfam" id="NF011696">
    <property type="entry name" value="PRK15116.1"/>
    <property type="match status" value="1"/>
</dbReference>
<dbReference type="SUPFAM" id="SSF69572">
    <property type="entry name" value="Activating enzymes of the ubiquitin-like proteins"/>
    <property type="match status" value="1"/>
</dbReference>
<dbReference type="AlphaFoldDB" id="A0A395JHK7"/>
<dbReference type="InterPro" id="IPR045886">
    <property type="entry name" value="ThiF/MoeB/HesA"/>
</dbReference>
<keyword evidence="3" id="KW-1185">Reference proteome</keyword>
<gene>
    <name evidence="2" type="ORF">DFR28_10342</name>
</gene>
<dbReference type="FunCoup" id="A0A395JHK7">
    <property type="interactions" value="53"/>
</dbReference>
<dbReference type="PANTHER" id="PTHR43267:SF1">
    <property type="entry name" value="TRNA THREONYLCARBAMOYLADENOSINE DEHYDRATASE"/>
    <property type="match status" value="1"/>
</dbReference>
<dbReference type="Gene3D" id="3.40.50.720">
    <property type="entry name" value="NAD(P)-binding Rossmann-like Domain"/>
    <property type="match status" value="1"/>
</dbReference>
<name>A0A395JHK7_9GAMM</name>
<comment type="caution">
    <text evidence="2">The sequence shown here is derived from an EMBL/GenBank/DDBJ whole genome shotgun (WGS) entry which is preliminary data.</text>
</comment>
<dbReference type="InParanoid" id="A0A395JHK7"/>
<proteinExistence type="predicted"/>
<dbReference type="CDD" id="cd00755">
    <property type="entry name" value="YgdL_like"/>
    <property type="match status" value="1"/>
</dbReference>
<dbReference type="EMBL" id="QNRT01000003">
    <property type="protein sequence ID" value="RBP49617.1"/>
    <property type="molecule type" value="Genomic_DNA"/>
</dbReference>
<dbReference type="GO" id="GO:0008641">
    <property type="term" value="F:ubiquitin-like modifier activating enzyme activity"/>
    <property type="evidence" value="ECO:0007669"/>
    <property type="project" value="InterPro"/>
</dbReference>
<reference evidence="2 3" key="1">
    <citation type="submission" date="2018-06" db="EMBL/GenBank/DDBJ databases">
        <title>Genomic Encyclopedia of Type Strains, Phase IV (KMG-IV): sequencing the most valuable type-strain genomes for metagenomic binning, comparative biology and taxonomic classification.</title>
        <authorList>
            <person name="Goeker M."/>
        </authorList>
    </citation>
    <scope>NUCLEOTIDE SEQUENCE [LARGE SCALE GENOMIC DNA]</scope>
    <source>
        <strain evidence="2 3">DSM 24032</strain>
    </source>
</reference>
<dbReference type="GO" id="GO:0061504">
    <property type="term" value="P:cyclic threonylcarbamoyladenosine biosynthetic process"/>
    <property type="evidence" value="ECO:0007669"/>
    <property type="project" value="TreeGrafter"/>
</dbReference>
<dbReference type="Pfam" id="PF00899">
    <property type="entry name" value="ThiF"/>
    <property type="match status" value="1"/>
</dbReference>
<evidence type="ECO:0000259" key="1">
    <source>
        <dbReference type="Pfam" id="PF00899"/>
    </source>
</evidence>
<feature type="domain" description="THIF-type NAD/FAD binding fold" evidence="1">
    <location>
        <begin position="25"/>
        <end position="171"/>
    </location>
</feature>
<evidence type="ECO:0000313" key="2">
    <source>
        <dbReference type="EMBL" id="RBP49617.1"/>
    </source>
</evidence>
<dbReference type="InterPro" id="IPR000594">
    <property type="entry name" value="ThiF_NAD_FAD-bd"/>
</dbReference>
<sequence length="276" mass="29823">MASMTASNSSLDDAQFERRFGGVARLYGDRGLAKLSNAHVCVIGIGGVGSWVAESLARSAVGSITLIDMDVVSESNINRQLVATADTIGRDKIRVMQERIAAINSRCVVHPVDEFLTRDNLAELIRQDFNYVVDCIDDYRTKAALINYCRQHKINIVSVGGAGGQIDPTQIRRCDLSNTQHDVLLSKTRKLLRQEYGFARNPKRSFGVPCVYSDEQLVYPDGAGGVGAQRPVADPNNRSSNALNCAGGMGSITHVTASFAFVASGFVINELAHASD</sequence>
<evidence type="ECO:0000313" key="3">
    <source>
        <dbReference type="Proteomes" id="UP000253083"/>
    </source>
</evidence>
<dbReference type="InterPro" id="IPR035985">
    <property type="entry name" value="Ubiquitin-activating_enz"/>
</dbReference>
<protein>
    <submittedName>
        <fullName evidence="2">tRNA A37 threonylcarbamoyladenosine dehydratase</fullName>
    </submittedName>
</protein>
<organism evidence="2 3">
    <name type="scientific">Arenicella xantha</name>
    <dbReference type="NCBI Taxonomy" id="644221"/>
    <lineage>
        <taxon>Bacteria</taxon>
        <taxon>Pseudomonadati</taxon>
        <taxon>Pseudomonadota</taxon>
        <taxon>Gammaproteobacteria</taxon>
        <taxon>Arenicellales</taxon>
        <taxon>Arenicellaceae</taxon>
        <taxon>Arenicella</taxon>
    </lineage>
</organism>
<accession>A0A395JHK7</accession>
<dbReference type="Proteomes" id="UP000253083">
    <property type="component" value="Unassembled WGS sequence"/>
</dbReference>